<sequence length="372" mass="41422">MDTTSVMGEVLALMLKQNPMIQELRLYDDRDTIGIGMDLDDIDTSARIIAFSGEDFLRDALKGTDIVINCGGHSPNPFESYEDLFERNAEDIRRTAIYLTEFNQNAIFCIARPPVESLVPMVHEEYHKAGVKIPETKIVGVVNYACMRANHWIARFTNTNAFNVTCPIIGGATAEAAVAVVSGSNPGKNITNPRVLAAIQDGMAYGEEKVLSVRINEDGGSVAHTPAVGTYRLVNNVLKGLRGDHDAIDCAFLRQEEHLKKFLPYMTSIVMFGRHGVYSTHMPEMVGGEIYRLKHNYSVLRAYIHLGESYVHGLPMPAHKLPCAKPCDVARIKVEQDVTQPLDVKILDPSIYDKCERIRERIDNVKPCDTCQ</sequence>
<dbReference type="InterPro" id="IPR001236">
    <property type="entry name" value="Lactate/malate_DH_N"/>
</dbReference>
<comment type="caution">
    <text evidence="7">The sequence shown here is derived from an EMBL/GenBank/DDBJ whole genome shotgun (WGS) entry which is preliminary data.</text>
</comment>
<evidence type="ECO:0000256" key="1">
    <source>
        <dbReference type="ARBA" id="ARBA00012995"/>
    </source>
</evidence>
<proteinExistence type="predicted"/>
<keyword evidence="4" id="KW-0560">Oxidoreductase</keyword>
<reference evidence="7 8" key="1">
    <citation type="journal article" date="2021" name="BMC Biol.">
        <title>Horizontally acquired antibacterial genes associated with adaptive radiation of ladybird beetles.</title>
        <authorList>
            <person name="Li H.S."/>
            <person name="Tang X.F."/>
            <person name="Huang Y.H."/>
            <person name="Xu Z.Y."/>
            <person name="Chen M.L."/>
            <person name="Du X.Y."/>
            <person name="Qiu B.Y."/>
            <person name="Chen P.T."/>
            <person name="Zhang W."/>
            <person name="Slipinski A."/>
            <person name="Escalona H.E."/>
            <person name="Waterhouse R.M."/>
            <person name="Zwick A."/>
            <person name="Pang H."/>
        </authorList>
    </citation>
    <scope>NUCLEOTIDE SEQUENCE [LARGE SCALE GENOMIC DNA]</scope>
    <source>
        <strain evidence="7">SYSU2018</strain>
    </source>
</reference>
<dbReference type="SUPFAM" id="SSF56327">
    <property type="entry name" value="LDH C-terminal domain-like"/>
    <property type="match status" value="1"/>
</dbReference>
<dbReference type="Proteomes" id="UP001516400">
    <property type="component" value="Unassembled WGS sequence"/>
</dbReference>
<evidence type="ECO:0000256" key="4">
    <source>
        <dbReference type="ARBA" id="ARBA00023002"/>
    </source>
</evidence>
<keyword evidence="5" id="KW-0520">NAD</keyword>
<dbReference type="InterPro" id="IPR015955">
    <property type="entry name" value="Lactate_DH/Glyco_Ohase_4_C"/>
</dbReference>
<dbReference type="Pfam" id="PF00056">
    <property type="entry name" value="Ldh_1_N"/>
    <property type="match status" value="1"/>
</dbReference>
<name>A0ABD2MME2_9CUCU</name>
<dbReference type="GO" id="GO:0030060">
    <property type="term" value="F:L-malate dehydrogenase (NAD+) activity"/>
    <property type="evidence" value="ECO:0007669"/>
    <property type="project" value="UniProtKB-EC"/>
</dbReference>
<dbReference type="EC" id="1.1.1.37" evidence="1"/>
<feature type="domain" description="Lactate/malate dehydrogenase N-terminal" evidence="6">
    <location>
        <begin position="7"/>
        <end position="130"/>
    </location>
</feature>
<dbReference type="SUPFAM" id="SSF51735">
    <property type="entry name" value="NAD(P)-binding Rossmann-fold domains"/>
    <property type="match status" value="1"/>
</dbReference>
<gene>
    <name evidence="7" type="ORF">HHI36_011691</name>
</gene>
<keyword evidence="8" id="KW-1185">Reference proteome</keyword>
<dbReference type="Gene3D" id="3.90.110.10">
    <property type="entry name" value="Lactate dehydrogenase/glycoside hydrolase, family 4, C-terminal"/>
    <property type="match status" value="1"/>
</dbReference>
<protein>
    <recommendedName>
        <fullName evidence="2">Malate dehydrogenase, mitochondrial</fullName>
        <ecNumber evidence="1">1.1.1.37</ecNumber>
    </recommendedName>
</protein>
<dbReference type="PANTHER" id="PTHR11540">
    <property type="entry name" value="MALATE AND LACTATE DEHYDROGENASE"/>
    <property type="match status" value="1"/>
</dbReference>
<dbReference type="PANTHER" id="PTHR11540:SF16">
    <property type="entry name" value="MALATE DEHYDROGENASE, MITOCHONDRIAL"/>
    <property type="match status" value="1"/>
</dbReference>
<dbReference type="GO" id="GO:0006099">
    <property type="term" value="P:tricarboxylic acid cycle"/>
    <property type="evidence" value="ECO:0007669"/>
    <property type="project" value="UniProtKB-KW"/>
</dbReference>
<evidence type="ECO:0000256" key="2">
    <source>
        <dbReference type="ARBA" id="ARBA00016075"/>
    </source>
</evidence>
<organism evidence="7 8">
    <name type="scientific">Cryptolaemus montrouzieri</name>
    <dbReference type="NCBI Taxonomy" id="559131"/>
    <lineage>
        <taxon>Eukaryota</taxon>
        <taxon>Metazoa</taxon>
        <taxon>Ecdysozoa</taxon>
        <taxon>Arthropoda</taxon>
        <taxon>Hexapoda</taxon>
        <taxon>Insecta</taxon>
        <taxon>Pterygota</taxon>
        <taxon>Neoptera</taxon>
        <taxon>Endopterygota</taxon>
        <taxon>Coleoptera</taxon>
        <taxon>Polyphaga</taxon>
        <taxon>Cucujiformia</taxon>
        <taxon>Coccinelloidea</taxon>
        <taxon>Coccinellidae</taxon>
        <taxon>Scymninae</taxon>
        <taxon>Scymnini</taxon>
        <taxon>Cryptolaemus</taxon>
    </lineage>
</organism>
<keyword evidence="3" id="KW-0816">Tricarboxylic acid cycle</keyword>
<evidence type="ECO:0000256" key="5">
    <source>
        <dbReference type="ARBA" id="ARBA00023027"/>
    </source>
</evidence>
<dbReference type="Gene3D" id="3.40.50.720">
    <property type="entry name" value="NAD(P)-binding Rossmann-like Domain"/>
    <property type="match status" value="1"/>
</dbReference>
<dbReference type="EMBL" id="JABFTP020000001">
    <property type="protein sequence ID" value="KAL3267573.1"/>
    <property type="molecule type" value="Genomic_DNA"/>
</dbReference>
<evidence type="ECO:0000259" key="6">
    <source>
        <dbReference type="Pfam" id="PF00056"/>
    </source>
</evidence>
<evidence type="ECO:0000313" key="8">
    <source>
        <dbReference type="Proteomes" id="UP001516400"/>
    </source>
</evidence>
<evidence type="ECO:0000256" key="3">
    <source>
        <dbReference type="ARBA" id="ARBA00022532"/>
    </source>
</evidence>
<evidence type="ECO:0000313" key="7">
    <source>
        <dbReference type="EMBL" id="KAL3267573.1"/>
    </source>
</evidence>
<dbReference type="InterPro" id="IPR036291">
    <property type="entry name" value="NAD(P)-bd_dom_sf"/>
</dbReference>
<dbReference type="AlphaFoldDB" id="A0ABD2MME2"/>
<accession>A0ABD2MME2</accession>